<name>A0A1W2HCI3_9BACT</name>
<dbReference type="Proteomes" id="UP000192333">
    <property type="component" value="Chromosome I"/>
</dbReference>
<keyword evidence="1" id="KW-1277">Toxin-antitoxin system</keyword>
<dbReference type="AlphaFoldDB" id="A0A1W2HCI3"/>
<gene>
    <name evidence="2" type="ORF">SAMN00777080_4947</name>
</gene>
<dbReference type="STRING" id="758820.SAMN00777080_4947"/>
<dbReference type="RefSeq" id="WP_084123185.1">
    <property type="nucleotide sequence ID" value="NZ_LT838813.1"/>
</dbReference>
<evidence type="ECO:0000313" key="2">
    <source>
        <dbReference type="EMBL" id="SMD46266.1"/>
    </source>
</evidence>
<sequence length="99" mass="11959">MDERVIWTDEAEDQFFNVLDYWKNRTQSYSYPIKIKEELDQRILFILENPLIGKESEIPGVRSLNFLKYFKIIYGIYKGQLVILNFWDMRQDPEGNPFS</sequence>
<dbReference type="Gene3D" id="3.30.2310.20">
    <property type="entry name" value="RelE-like"/>
    <property type="match status" value="1"/>
</dbReference>
<dbReference type="OrthoDB" id="1098070at2"/>
<dbReference type="Pfam" id="PF05016">
    <property type="entry name" value="ParE_toxin"/>
    <property type="match status" value="1"/>
</dbReference>
<organism evidence="2 3">
    <name type="scientific">Aquiflexum balticum DSM 16537</name>
    <dbReference type="NCBI Taxonomy" id="758820"/>
    <lineage>
        <taxon>Bacteria</taxon>
        <taxon>Pseudomonadati</taxon>
        <taxon>Bacteroidota</taxon>
        <taxon>Cytophagia</taxon>
        <taxon>Cytophagales</taxon>
        <taxon>Cyclobacteriaceae</taxon>
        <taxon>Aquiflexum</taxon>
    </lineage>
</organism>
<proteinExistence type="predicted"/>
<dbReference type="InterPro" id="IPR007712">
    <property type="entry name" value="RelE/ParE_toxin"/>
</dbReference>
<keyword evidence="3" id="KW-1185">Reference proteome</keyword>
<evidence type="ECO:0000256" key="1">
    <source>
        <dbReference type="ARBA" id="ARBA00022649"/>
    </source>
</evidence>
<evidence type="ECO:0000313" key="3">
    <source>
        <dbReference type="Proteomes" id="UP000192333"/>
    </source>
</evidence>
<dbReference type="InterPro" id="IPR035093">
    <property type="entry name" value="RelE/ParE_toxin_dom_sf"/>
</dbReference>
<accession>A0A1W2HCI3</accession>
<reference evidence="3" key="1">
    <citation type="submission" date="2017-04" db="EMBL/GenBank/DDBJ databases">
        <authorList>
            <person name="Varghese N."/>
            <person name="Submissions S."/>
        </authorList>
    </citation>
    <scope>NUCLEOTIDE SEQUENCE [LARGE SCALE GENOMIC DNA]</scope>
    <source>
        <strain evidence="3">DSM 16537</strain>
    </source>
</reference>
<protein>
    <submittedName>
        <fullName evidence="2">Plasmid stabilization system protein ParE</fullName>
    </submittedName>
</protein>
<dbReference type="EMBL" id="LT838813">
    <property type="protein sequence ID" value="SMD46266.1"/>
    <property type="molecule type" value="Genomic_DNA"/>
</dbReference>